<accession>A0ABR6GTH6</accession>
<sequence length="155" mass="17393">MDFSTITSLLGTFYPEESLKQLLEGLGFSEKPKLARDSTSTYLLRHDLGVEITLTGERYLDNPTRSYPEGAIVLENVRFYSAKNSSFANFKGALPHALQFGLTLKELAAIFGEPAWFDEELAKARWDLSNHAMSADFDEQGRSDVYSFQVPIAED</sequence>
<dbReference type="RefSeq" id="WP_088451337.1">
    <property type="nucleotide sequence ID" value="NZ_JACHXO010000004.1"/>
</dbReference>
<proteinExistence type="predicted"/>
<protein>
    <submittedName>
        <fullName evidence="1">Uncharacterized protein</fullName>
    </submittedName>
</protein>
<organism evidence="1 2">
    <name type="scientific">Roseateles terrae</name>
    <dbReference type="NCBI Taxonomy" id="431060"/>
    <lineage>
        <taxon>Bacteria</taxon>
        <taxon>Pseudomonadati</taxon>
        <taxon>Pseudomonadota</taxon>
        <taxon>Betaproteobacteria</taxon>
        <taxon>Burkholderiales</taxon>
        <taxon>Sphaerotilaceae</taxon>
        <taxon>Roseateles</taxon>
    </lineage>
</organism>
<dbReference type="EMBL" id="JACHXO010000004">
    <property type="protein sequence ID" value="MBB3195369.1"/>
    <property type="molecule type" value="Genomic_DNA"/>
</dbReference>
<keyword evidence="2" id="KW-1185">Reference proteome</keyword>
<evidence type="ECO:0000313" key="1">
    <source>
        <dbReference type="EMBL" id="MBB3195369.1"/>
    </source>
</evidence>
<evidence type="ECO:0000313" key="2">
    <source>
        <dbReference type="Proteomes" id="UP000574369"/>
    </source>
</evidence>
<name>A0ABR6GTH6_9BURK</name>
<comment type="caution">
    <text evidence="1">The sequence shown here is derived from an EMBL/GenBank/DDBJ whole genome shotgun (WGS) entry which is preliminary data.</text>
</comment>
<gene>
    <name evidence="1" type="ORF">FHS28_002772</name>
</gene>
<reference evidence="1 2" key="1">
    <citation type="submission" date="2020-08" db="EMBL/GenBank/DDBJ databases">
        <title>Genomic Encyclopedia of Type Strains, Phase III (KMG-III): the genomes of soil and plant-associated and newly described type strains.</title>
        <authorList>
            <person name="Whitman W."/>
        </authorList>
    </citation>
    <scope>NUCLEOTIDE SEQUENCE [LARGE SCALE GENOMIC DNA]</scope>
    <source>
        <strain evidence="1 2">CECT 7247</strain>
    </source>
</reference>
<dbReference type="Proteomes" id="UP000574369">
    <property type="component" value="Unassembled WGS sequence"/>
</dbReference>